<keyword evidence="2" id="KW-0255">Endonuclease</keyword>
<accession>A0A413IWH2</accession>
<reference evidence="2 3" key="1">
    <citation type="submission" date="2018-08" db="EMBL/GenBank/DDBJ databases">
        <title>A genome reference for cultivated species of the human gut microbiota.</title>
        <authorList>
            <person name="Zou Y."/>
            <person name="Xue W."/>
            <person name="Luo G."/>
        </authorList>
    </citation>
    <scope>NUCLEOTIDE SEQUENCE [LARGE SCALE GENOMIC DNA]</scope>
    <source>
        <strain evidence="2 3">OF02-6LB</strain>
    </source>
</reference>
<dbReference type="InterPro" id="IPR003615">
    <property type="entry name" value="HNH_nuc"/>
</dbReference>
<keyword evidence="2" id="KW-0540">Nuclease</keyword>
<evidence type="ECO:0000313" key="3">
    <source>
        <dbReference type="Proteomes" id="UP000284431"/>
    </source>
</evidence>
<gene>
    <name evidence="2" type="ORF">DXA49_18275</name>
</gene>
<dbReference type="RefSeq" id="WP_122134801.1">
    <property type="nucleotide sequence ID" value="NZ_CP081920.1"/>
</dbReference>
<dbReference type="Proteomes" id="UP000284431">
    <property type="component" value="Unassembled WGS sequence"/>
</dbReference>
<dbReference type="GO" id="GO:0004519">
    <property type="term" value="F:endonuclease activity"/>
    <property type="evidence" value="ECO:0007669"/>
    <property type="project" value="UniProtKB-KW"/>
</dbReference>
<protein>
    <submittedName>
        <fullName evidence="2">HNH endonuclease</fullName>
    </submittedName>
</protein>
<organism evidence="2 3">
    <name type="scientific">Bacteroides caccae</name>
    <dbReference type="NCBI Taxonomy" id="47678"/>
    <lineage>
        <taxon>Bacteria</taxon>
        <taxon>Pseudomonadati</taxon>
        <taxon>Bacteroidota</taxon>
        <taxon>Bacteroidia</taxon>
        <taxon>Bacteroidales</taxon>
        <taxon>Bacteroidaceae</taxon>
        <taxon>Bacteroides</taxon>
    </lineage>
</organism>
<keyword evidence="2" id="KW-0378">Hydrolase</keyword>
<sequence>MQIRPKHRPQWTEEELDVIFSKGKVSSIFSPPEYRVDDYGNLMKRDKYGDINSQLGWEVDHILPISNGGTNIFSNLRPLNISKNRSR</sequence>
<feature type="domain" description="HNH nuclease" evidence="1">
    <location>
        <begin position="37"/>
        <end position="85"/>
    </location>
</feature>
<dbReference type="Pfam" id="PF01844">
    <property type="entry name" value="HNH"/>
    <property type="match status" value="1"/>
</dbReference>
<dbReference type="SMART" id="SM00507">
    <property type="entry name" value="HNHc"/>
    <property type="match status" value="1"/>
</dbReference>
<dbReference type="CDD" id="cd00085">
    <property type="entry name" value="HNHc"/>
    <property type="match status" value="1"/>
</dbReference>
<evidence type="ECO:0000259" key="1">
    <source>
        <dbReference type="SMART" id="SM00507"/>
    </source>
</evidence>
<name>A0A413IWH2_9BACE</name>
<proteinExistence type="predicted"/>
<dbReference type="GO" id="GO:0003676">
    <property type="term" value="F:nucleic acid binding"/>
    <property type="evidence" value="ECO:0007669"/>
    <property type="project" value="InterPro"/>
</dbReference>
<dbReference type="Gene3D" id="1.10.30.50">
    <property type="match status" value="1"/>
</dbReference>
<dbReference type="EMBL" id="QSCS01000034">
    <property type="protein sequence ID" value="RGY22917.1"/>
    <property type="molecule type" value="Genomic_DNA"/>
</dbReference>
<dbReference type="InterPro" id="IPR002711">
    <property type="entry name" value="HNH"/>
</dbReference>
<evidence type="ECO:0000313" key="2">
    <source>
        <dbReference type="EMBL" id="RGY22917.1"/>
    </source>
</evidence>
<dbReference type="GO" id="GO:0008270">
    <property type="term" value="F:zinc ion binding"/>
    <property type="evidence" value="ECO:0007669"/>
    <property type="project" value="InterPro"/>
</dbReference>
<dbReference type="AlphaFoldDB" id="A0A413IWH2"/>
<comment type="caution">
    <text evidence="2">The sequence shown here is derived from an EMBL/GenBank/DDBJ whole genome shotgun (WGS) entry which is preliminary data.</text>
</comment>